<evidence type="ECO:0000256" key="1">
    <source>
        <dbReference type="SAM" id="MobiDB-lite"/>
    </source>
</evidence>
<proteinExistence type="predicted"/>
<dbReference type="HOGENOM" id="CLU_198565_0_0_1"/>
<evidence type="ECO:0000313" key="3">
    <source>
        <dbReference type="Proteomes" id="UP000026960"/>
    </source>
</evidence>
<dbReference type="AlphaFoldDB" id="A0A0D3HSU4"/>
<feature type="compositionally biased region" description="Acidic residues" evidence="1">
    <location>
        <begin position="41"/>
        <end position="52"/>
    </location>
</feature>
<dbReference type="Proteomes" id="UP000026960">
    <property type="component" value="Chromosome 12"/>
</dbReference>
<feature type="compositionally biased region" description="Polar residues" evidence="1">
    <location>
        <begin position="1"/>
        <end position="11"/>
    </location>
</feature>
<reference evidence="2" key="1">
    <citation type="journal article" date="2009" name="Rice">
        <title>De Novo Next Generation Sequencing of Plant Genomes.</title>
        <authorList>
            <person name="Rounsley S."/>
            <person name="Marri P.R."/>
            <person name="Yu Y."/>
            <person name="He R."/>
            <person name="Sisneros N."/>
            <person name="Goicoechea J.L."/>
            <person name="Lee S.J."/>
            <person name="Angelova A."/>
            <person name="Kudrna D."/>
            <person name="Luo M."/>
            <person name="Affourtit J."/>
            <person name="Desany B."/>
            <person name="Knight J."/>
            <person name="Niazi F."/>
            <person name="Egholm M."/>
            <person name="Wing R.A."/>
        </authorList>
    </citation>
    <scope>NUCLEOTIDE SEQUENCE [LARGE SCALE GENOMIC DNA]</scope>
    <source>
        <strain evidence="2">cv. IRGC 105608</strain>
    </source>
</reference>
<reference evidence="2" key="2">
    <citation type="submission" date="2015-03" db="UniProtKB">
        <authorList>
            <consortium name="EnsemblPlants"/>
        </authorList>
    </citation>
    <scope>IDENTIFICATION</scope>
</reference>
<feature type="region of interest" description="Disordered" evidence="1">
    <location>
        <begin position="1"/>
        <end position="52"/>
    </location>
</feature>
<sequence length="77" mass="8101">MGEASQLTETWRGQKRDEAGMGNKGDSGIPLISRLNKGVDEDSEDEGGETGDDLFNYEGLLGSKGGAVVITCRGVQP</sequence>
<evidence type="ECO:0000313" key="2">
    <source>
        <dbReference type="EnsemblPlants" id="OBART12G07000.1"/>
    </source>
</evidence>
<name>A0A0D3HSU4_9ORYZ</name>
<protein>
    <submittedName>
        <fullName evidence="2">Uncharacterized protein</fullName>
    </submittedName>
</protein>
<dbReference type="EnsemblPlants" id="OBART12G07000.1">
    <property type="protein sequence ID" value="OBART12G07000.1"/>
    <property type="gene ID" value="OBART12G07000"/>
</dbReference>
<organism evidence="2">
    <name type="scientific">Oryza barthii</name>
    <dbReference type="NCBI Taxonomy" id="65489"/>
    <lineage>
        <taxon>Eukaryota</taxon>
        <taxon>Viridiplantae</taxon>
        <taxon>Streptophyta</taxon>
        <taxon>Embryophyta</taxon>
        <taxon>Tracheophyta</taxon>
        <taxon>Spermatophyta</taxon>
        <taxon>Magnoliopsida</taxon>
        <taxon>Liliopsida</taxon>
        <taxon>Poales</taxon>
        <taxon>Poaceae</taxon>
        <taxon>BOP clade</taxon>
        <taxon>Oryzoideae</taxon>
        <taxon>Oryzeae</taxon>
        <taxon>Oryzinae</taxon>
        <taxon>Oryza</taxon>
    </lineage>
</organism>
<keyword evidence="3" id="KW-1185">Reference proteome</keyword>
<dbReference type="Gramene" id="OBART12G07000.1">
    <property type="protein sequence ID" value="OBART12G07000.1"/>
    <property type="gene ID" value="OBART12G07000"/>
</dbReference>
<accession>A0A0D3HSU4</accession>
<dbReference type="PaxDb" id="65489-OBART12G07000.1"/>